<proteinExistence type="predicted"/>
<dbReference type="EMBL" id="PP856711">
    <property type="protein sequence ID" value="XCH39501.1"/>
    <property type="molecule type" value="Genomic_DNA"/>
</dbReference>
<gene>
    <name evidence="1" type="ORF">OZCBLEVH_CDS0036</name>
</gene>
<sequence length="31" mass="3329">MIKTYRISWSSGGAWLSSCCGTGTKGSREDC</sequence>
<accession>A0AAU8GCJ4</accession>
<reference evidence="1" key="1">
    <citation type="submission" date="2024-05" db="EMBL/GenBank/DDBJ databases">
        <authorList>
            <person name="Mugo M.M."/>
            <person name="Musyoki A.M."/>
            <person name="Makumi A.M."/>
            <person name="Mutai I."/>
            <person name="Drechsel O."/>
            <person name="Kering K.K."/>
            <person name="Muturi P."/>
            <person name="Mbae C.K."/>
            <person name="Kariuki S.M."/>
        </authorList>
    </citation>
    <scope>NUCLEOTIDE SEQUENCE</scope>
</reference>
<organism evidence="1">
    <name type="scientific">Salmonella phage vB_STmST19_KE05</name>
    <dbReference type="NCBI Taxonomy" id="3161163"/>
    <lineage>
        <taxon>Viruses</taxon>
        <taxon>Duplodnaviria</taxon>
        <taxon>Heunggongvirae</taxon>
        <taxon>Uroviricota</taxon>
        <taxon>Caudoviricetes</taxon>
        <taxon>Autographivirales</taxon>
        <taxon>Autotranscriptaviridae</taxon>
        <taxon>Studiervirinae</taxon>
        <taxon>Kayfunavirus</taxon>
    </lineage>
</organism>
<name>A0AAU8GCJ4_9CAUD</name>
<dbReference type="PROSITE" id="PS51257">
    <property type="entry name" value="PROKAR_LIPOPROTEIN"/>
    <property type="match status" value="1"/>
</dbReference>
<evidence type="ECO:0000313" key="1">
    <source>
        <dbReference type="EMBL" id="XCH39501.1"/>
    </source>
</evidence>
<protein>
    <submittedName>
        <fullName evidence="1">Uncharacterized protein</fullName>
    </submittedName>
</protein>